<dbReference type="EMBL" id="NAJM01000041">
    <property type="protein sequence ID" value="RVX68109.1"/>
    <property type="molecule type" value="Genomic_DNA"/>
</dbReference>
<evidence type="ECO:0000313" key="2">
    <source>
        <dbReference type="Proteomes" id="UP000288859"/>
    </source>
</evidence>
<dbReference type="Proteomes" id="UP000288859">
    <property type="component" value="Unassembled WGS sequence"/>
</dbReference>
<name>A0A438MYQ8_EXOME</name>
<organism evidence="1 2">
    <name type="scientific">Exophiala mesophila</name>
    <name type="common">Black yeast-like fungus</name>
    <dbReference type="NCBI Taxonomy" id="212818"/>
    <lineage>
        <taxon>Eukaryota</taxon>
        <taxon>Fungi</taxon>
        <taxon>Dikarya</taxon>
        <taxon>Ascomycota</taxon>
        <taxon>Pezizomycotina</taxon>
        <taxon>Eurotiomycetes</taxon>
        <taxon>Chaetothyriomycetidae</taxon>
        <taxon>Chaetothyriales</taxon>
        <taxon>Herpotrichiellaceae</taxon>
        <taxon>Exophiala</taxon>
    </lineage>
</organism>
<reference evidence="1 2" key="1">
    <citation type="submission" date="2017-03" db="EMBL/GenBank/DDBJ databases">
        <title>Genomes of endolithic fungi from Antarctica.</title>
        <authorList>
            <person name="Coleine C."/>
            <person name="Masonjones S."/>
            <person name="Stajich J.E."/>
        </authorList>
    </citation>
    <scope>NUCLEOTIDE SEQUENCE [LARGE SCALE GENOMIC DNA]</scope>
    <source>
        <strain evidence="1 2">CCFEE 6314</strain>
    </source>
</reference>
<evidence type="ECO:0000313" key="1">
    <source>
        <dbReference type="EMBL" id="RVX68109.1"/>
    </source>
</evidence>
<comment type="caution">
    <text evidence="1">The sequence shown here is derived from an EMBL/GenBank/DDBJ whole genome shotgun (WGS) entry which is preliminary data.</text>
</comment>
<proteinExistence type="predicted"/>
<dbReference type="AlphaFoldDB" id="A0A438MYQ8"/>
<protein>
    <submittedName>
        <fullName evidence="1">Uncharacterized protein</fullName>
    </submittedName>
</protein>
<gene>
    <name evidence="1" type="ORF">B0A52_08249</name>
</gene>
<sequence length="112" mass="12562">MSKSDFSSQSAMSDLVATLKSPTHFGFLDFAPIARTTCAYSGFSLFSMIVGLQRLARLLSRCGWHLRLDIPKAEKQECPGKADLDTAVPVFHVLFPADQLCITIRLERREWV</sequence>
<accession>A0A438MYQ8</accession>